<dbReference type="EMBL" id="UINC01029187">
    <property type="protein sequence ID" value="SVB11500.1"/>
    <property type="molecule type" value="Genomic_DNA"/>
</dbReference>
<dbReference type="AlphaFoldDB" id="A0A382BCD3"/>
<evidence type="ECO:0000313" key="1">
    <source>
        <dbReference type="EMBL" id="SVB11500.1"/>
    </source>
</evidence>
<reference evidence="1" key="1">
    <citation type="submission" date="2018-05" db="EMBL/GenBank/DDBJ databases">
        <authorList>
            <person name="Lanie J.A."/>
            <person name="Ng W.-L."/>
            <person name="Kazmierczak K.M."/>
            <person name="Andrzejewski T.M."/>
            <person name="Davidsen T.M."/>
            <person name="Wayne K.J."/>
            <person name="Tettelin H."/>
            <person name="Glass J.I."/>
            <person name="Rusch D."/>
            <person name="Podicherti R."/>
            <person name="Tsui H.-C.T."/>
            <person name="Winkler M.E."/>
        </authorList>
    </citation>
    <scope>NUCLEOTIDE SEQUENCE</scope>
</reference>
<gene>
    <name evidence="1" type="ORF">METZ01_LOCUS164354</name>
</gene>
<name>A0A382BCD3_9ZZZZ</name>
<sequence>MVKYLFIPVLYSGILIGQVFNGMTLFSPTQGGGGGGNFYTYLTDNDMNVLHSWSHPRGAASMAYLMSDSILYYPYRVQNPTMTAGGVGGGVSKYNWEGDLLWSYEIANETYQHHHDIEPLPNGNVLMIAWELKTAEEAYAAGRQQINNSLNVMWSEAVFELEPVGINDVNIVWEWHLWD</sequence>
<feature type="non-terminal residue" evidence="1">
    <location>
        <position position="179"/>
    </location>
</feature>
<organism evidence="1">
    <name type="scientific">marine metagenome</name>
    <dbReference type="NCBI Taxonomy" id="408172"/>
    <lineage>
        <taxon>unclassified sequences</taxon>
        <taxon>metagenomes</taxon>
        <taxon>ecological metagenomes</taxon>
    </lineage>
</organism>
<protein>
    <submittedName>
        <fullName evidence="1">Uncharacterized protein</fullName>
    </submittedName>
</protein>
<accession>A0A382BCD3</accession>
<proteinExistence type="predicted"/>